<reference evidence="2" key="2">
    <citation type="journal article" date="2017" name="J. Anim. Genet.">
        <title>Multiple reference genome sequences of hot pepper reveal the massive evolution of plant disease resistance genes by retroduplication.</title>
        <authorList>
            <person name="Kim S."/>
            <person name="Park J."/>
            <person name="Yeom S.-I."/>
            <person name="Kim Y.-M."/>
            <person name="Seo E."/>
            <person name="Kim K.-T."/>
            <person name="Kim M.-S."/>
            <person name="Lee J.M."/>
            <person name="Cheong K."/>
            <person name="Shin H.-S."/>
            <person name="Kim S.-B."/>
            <person name="Han K."/>
            <person name="Lee J."/>
            <person name="Park M."/>
            <person name="Lee H.-A."/>
            <person name="Lee H.-Y."/>
            <person name="Lee Y."/>
            <person name="Oh S."/>
            <person name="Lee J.H."/>
            <person name="Choi E."/>
            <person name="Choi E."/>
            <person name="Lee S.E."/>
            <person name="Jeon J."/>
            <person name="Kim H."/>
            <person name="Choi G."/>
            <person name="Song H."/>
            <person name="Lee J."/>
            <person name="Lee S.-C."/>
            <person name="Kwon J.-K."/>
            <person name="Lee H.-Y."/>
            <person name="Koo N."/>
            <person name="Hong Y."/>
            <person name="Kim R.W."/>
            <person name="Kang W.-H."/>
            <person name="Huh J.H."/>
            <person name="Kang B.-C."/>
            <person name="Yang T.-J."/>
            <person name="Lee Y.-H."/>
            <person name="Bennetzen J.L."/>
            <person name="Choi D."/>
        </authorList>
    </citation>
    <scope>NUCLEOTIDE SEQUENCE [LARGE SCALE GENOMIC DNA]</scope>
    <source>
        <strain evidence="2">cv. PBC81</strain>
    </source>
</reference>
<organism evidence="1 2">
    <name type="scientific">Capsicum baccatum</name>
    <name type="common">Peruvian pepper</name>
    <dbReference type="NCBI Taxonomy" id="33114"/>
    <lineage>
        <taxon>Eukaryota</taxon>
        <taxon>Viridiplantae</taxon>
        <taxon>Streptophyta</taxon>
        <taxon>Embryophyta</taxon>
        <taxon>Tracheophyta</taxon>
        <taxon>Spermatophyta</taxon>
        <taxon>Magnoliopsida</taxon>
        <taxon>eudicotyledons</taxon>
        <taxon>Gunneridae</taxon>
        <taxon>Pentapetalae</taxon>
        <taxon>asterids</taxon>
        <taxon>lamiids</taxon>
        <taxon>Solanales</taxon>
        <taxon>Solanaceae</taxon>
        <taxon>Solanoideae</taxon>
        <taxon>Capsiceae</taxon>
        <taxon>Capsicum</taxon>
    </lineage>
</organism>
<name>A0A2G2VRC2_CAPBA</name>
<gene>
    <name evidence="1" type="ORF">CQW23_23224</name>
</gene>
<reference evidence="1 2" key="1">
    <citation type="journal article" date="2017" name="Genome Biol.">
        <title>New reference genome sequences of hot pepper reveal the massive evolution of plant disease-resistance genes by retroduplication.</title>
        <authorList>
            <person name="Kim S."/>
            <person name="Park J."/>
            <person name="Yeom S.I."/>
            <person name="Kim Y.M."/>
            <person name="Seo E."/>
            <person name="Kim K.T."/>
            <person name="Kim M.S."/>
            <person name="Lee J.M."/>
            <person name="Cheong K."/>
            <person name="Shin H.S."/>
            <person name="Kim S.B."/>
            <person name="Han K."/>
            <person name="Lee J."/>
            <person name="Park M."/>
            <person name="Lee H.A."/>
            <person name="Lee H.Y."/>
            <person name="Lee Y."/>
            <person name="Oh S."/>
            <person name="Lee J.H."/>
            <person name="Choi E."/>
            <person name="Choi E."/>
            <person name="Lee S.E."/>
            <person name="Jeon J."/>
            <person name="Kim H."/>
            <person name="Choi G."/>
            <person name="Song H."/>
            <person name="Lee J."/>
            <person name="Lee S.C."/>
            <person name="Kwon J.K."/>
            <person name="Lee H.Y."/>
            <person name="Koo N."/>
            <person name="Hong Y."/>
            <person name="Kim R.W."/>
            <person name="Kang W.H."/>
            <person name="Huh J.H."/>
            <person name="Kang B.C."/>
            <person name="Yang T.J."/>
            <person name="Lee Y.H."/>
            <person name="Bennetzen J.L."/>
            <person name="Choi D."/>
        </authorList>
    </citation>
    <scope>NUCLEOTIDE SEQUENCE [LARGE SCALE GENOMIC DNA]</scope>
    <source>
        <strain evidence="2">cv. PBC81</strain>
    </source>
</reference>
<evidence type="ECO:0000313" key="2">
    <source>
        <dbReference type="Proteomes" id="UP000224567"/>
    </source>
</evidence>
<dbReference type="EMBL" id="MLFT02000010">
    <property type="protein sequence ID" value="PHT35524.1"/>
    <property type="molecule type" value="Genomic_DNA"/>
</dbReference>
<dbReference type="Proteomes" id="UP000224567">
    <property type="component" value="Unassembled WGS sequence"/>
</dbReference>
<accession>A0A2G2VRC2</accession>
<proteinExistence type="predicted"/>
<sequence length="85" mass="9878">MHDRRGRQNTCEDSLAEGSLSYDDNYLKRYQLITRQTMRNPTFHIPKDDASLAPTSKMEAYRSNNARLVAKADSGRRPLLRIRTH</sequence>
<dbReference type="AlphaFoldDB" id="A0A2G2VRC2"/>
<evidence type="ECO:0000313" key="1">
    <source>
        <dbReference type="EMBL" id="PHT35524.1"/>
    </source>
</evidence>
<comment type="caution">
    <text evidence="1">The sequence shown here is derived from an EMBL/GenBank/DDBJ whole genome shotgun (WGS) entry which is preliminary data.</text>
</comment>
<keyword evidence="2" id="KW-1185">Reference proteome</keyword>
<protein>
    <submittedName>
        <fullName evidence="1">Uncharacterized protein</fullName>
    </submittedName>
</protein>